<dbReference type="AlphaFoldDB" id="A0AAD4TTM0"/>
<dbReference type="Proteomes" id="UP001214576">
    <property type="component" value="Unassembled WGS sequence"/>
</dbReference>
<feature type="region of interest" description="Disordered" evidence="1">
    <location>
        <begin position="1"/>
        <end position="27"/>
    </location>
</feature>
<proteinExistence type="predicted"/>
<evidence type="ECO:0000313" key="2">
    <source>
        <dbReference type="EMBL" id="KAI4534047.1"/>
    </source>
</evidence>
<reference evidence="2" key="1">
    <citation type="submission" date="2022-03" db="EMBL/GenBank/DDBJ databases">
        <title>Genomic analyses of argali, domestic sheep and their hybrids provide insights into chromosomal evolution, heterosis and genetic basis of agronomic traits.</title>
        <authorList>
            <person name="Li M."/>
        </authorList>
    </citation>
    <scope>NUCLEOTIDE SEQUENCE</scope>
    <source>
        <strain evidence="2">CAU-MHL-2022a</strain>
        <tissue evidence="2">Skin</tissue>
    </source>
</reference>
<protein>
    <submittedName>
        <fullName evidence="2">Uncharacterized protein</fullName>
    </submittedName>
</protein>
<keyword evidence="3" id="KW-1185">Reference proteome</keyword>
<name>A0AAD4TTM0_OVIAM</name>
<dbReference type="EMBL" id="JAKZEL010000019">
    <property type="protein sequence ID" value="KAI4534047.1"/>
    <property type="molecule type" value="Genomic_DNA"/>
</dbReference>
<comment type="caution">
    <text evidence="2">The sequence shown here is derived from an EMBL/GenBank/DDBJ whole genome shotgun (WGS) entry which is preliminary data.</text>
</comment>
<organism evidence="2 3">
    <name type="scientific">Ovis ammon polii</name>
    <dbReference type="NCBI Taxonomy" id="230172"/>
    <lineage>
        <taxon>Eukaryota</taxon>
        <taxon>Metazoa</taxon>
        <taxon>Chordata</taxon>
        <taxon>Craniata</taxon>
        <taxon>Vertebrata</taxon>
        <taxon>Euteleostomi</taxon>
        <taxon>Mammalia</taxon>
        <taxon>Eutheria</taxon>
        <taxon>Laurasiatheria</taxon>
        <taxon>Artiodactyla</taxon>
        <taxon>Ruminantia</taxon>
        <taxon>Pecora</taxon>
        <taxon>Bovidae</taxon>
        <taxon>Caprinae</taxon>
        <taxon>Ovis</taxon>
    </lineage>
</organism>
<evidence type="ECO:0000256" key="1">
    <source>
        <dbReference type="SAM" id="MobiDB-lite"/>
    </source>
</evidence>
<gene>
    <name evidence="2" type="ORF">MG293_014907</name>
</gene>
<sequence length="139" mass="15697">MGTEQVGGRLRAESRGQAPGPLPSVTRGPAARLRCVRRKRRVSFDLLTICSLSVDNIQMQWRASNPPRKYAHVTGIDIGFAKIQAETEPELLPRHLLAILDHDCQTPPTPKAIVRMSREPYVKCRIILSSNYWQHLKFG</sequence>
<evidence type="ECO:0000313" key="3">
    <source>
        <dbReference type="Proteomes" id="UP001214576"/>
    </source>
</evidence>
<accession>A0AAD4TTM0</accession>